<organism evidence="1 2">
    <name type="scientific">Camellia sinensis</name>
    <name type="common">Tea plant</name>
    <name type="synonym">Thea sinensis</name>
    <dbReference type="NCBI Taxonomy" id="4442"/>
    <lineage>
        <taxon>Eukaryota</taxon>
        <taxon>Viridiplantae</taxon>
        <taxon>Streptophyta</taxon>
        <taxon>Embryophyta</taxon>
        <taxon>Tracheophyta</taxon>
        <taxon>Spermatophyta</taxon>
        <taxon>Magnoliopsida</taxon>
        <taxon>eudicotyledons</taxon>
        <taxon>Gunneridae</taxon>
        <taxon>Pentapetalae</taxon>
        <taxon>asterids</taxon>
        <taxon>Ericales</taxon>
        <taxon>Theaceae</taxon>
        <taxon>Camellia</taxon>
    </lineage>
</organism>
<comment type="caution">
    <text evidence="1">The sequence shown here is derived from an EMBL/GenBank/DDBJ whole genome shotgun (WGS) entry which is preliminary data.</text>
</comment>
<accession>A0A7J7HW89</accession>
<reference evidence="1 2" key="2">
    <citation type="submission" date="2020-07" db="EMBL/GenBank/DDBJ databases">
        <title>Genome assembly of wild tea tree DASZ reveals pedigree and selection history of tea varieties.</title>
        <authorList>
            <person name="Zhang W."/>
        </authorList>
    </citation>
    <scope>NUCLEOTIDE SEQUENCE [LARGE SCALE GENOMIC DNA]</scope>
    <source>
        <strain evidence="2">cv. G240</strain>
        <tissue evidence="1">Leaf</tissue>
    </source>
</reference>
<gene>
    <name evidence="1" type="ORF">HYC85_003912</name>
</gene>
<evidence type="ECO:0000313" key="2">
    <source>
        <dbReference type="Proteomes" id="UP000593564"/>
    </source>
</evidence>
<reference evidence="2" key="1">
    <citation type="journal article" date="2020" name="Nat. Commun.">
        <title>Genome assembly of wild tea tree DASZ reveals pedigree and selection history of tea varieties.</title>
        <authorList>
            <person name="Zhang W."/>
            <person name="Zhang Y."/>
            <person name="Qiu H."/>
            <person name="Guo Y."/>
            <person name="Wan H."/>
            <person name="Zhang X."/>
            <person name="Scossa F."/>
            <person name="Alseekh S."/>
            <person name="Zhang Q."/>
            <person name="Wang P."/>
            <person name="Xu L."/>
            <person name="Schmidt M.H."/>
            <person name="Jia X."/>
            <person name="Li D."/>
            <person name="Zhu A."/>
            <person name="Guo F."/>
            <person name="Chen W."/>
            <person name="Ni D."/>
            <person name="Usadel B."/>
            <person name="Fernie A.R."/>
            <person name="Wen W."/>
        </authorList>
    </citation>
    <scope>NUCLEOTIDE SEQUENCE [LARGE SCALE GENOMIC DNA]</scope>
    <source>
        <strain evidence="2">cv. G240</strain>
    </source>
</reference>
<evidence type="ECO:0000313" key="1">
    <source>
        <dbReference type="EMBL" id="KAF5956687.1"/>
    </source>
</evidence>
<protein>
    <submittedName>
        <fullName evidence="1">Uncharacterized protein</fullName>
    </submittedName>
</protein>
<dbReference type="EMBL" id="JACBKZ010000002">
    <property type="protein sequence ID" value="KAF5956687.1"/>
    <property type="molecule type" value="Genomic_DNA"/>
</dbReference>
<dbReference type="Proteomes" id="UP000593564">
    <property type="component" value="Unassembled WGS sequence"/>
</dbReference>
<name>A0A7J7HW89_CAMSI</name>
<dbReference type="AlphaFoldDB" id="A0A7J7HW89"/>
<sequence length="49" mass="5746">MWDFEIYALQERGIFGIKVLMGLNELKELGWDLIWDRCEGFVGRIVGLD</sequence>
<keyword evidence="2" id="KW-1185">Reference proteome</keyword>
<proteinExistence type="predicted"/>